<reference evidence="11" key="1">
    <citation type="journal article" date="2014" name="Int. J. Syst. Evol. Microbiol.">
        <title>Complete genome sequence of Corynebacterium casei LMG S-19264T (=DSM 44701T), isolated from a smear-ripened cheese.</title>
        <authorList>
            <consortium name="US DOE Joint Genome Institute (JGI-PGF)"/>
            <person name="Walter F."/>
            <person name="Albersmeier A."/>
            <person name="Kalinowski J."/>
            <person name="Ruckert C."/>
        </authorList>
    </citation>
    <scope>NUCLEOTIDE SEQUENCE</scope>
    <source>
        <strain evidence="11">CGMCC 1.12153</strain>
    </source>
</reference>
<feature type="binding site" description="axial binding residue" evidence="7">
    <location>
        <position position="99"/>
    </location>
    <ligand>
        <name>heme c</name>
        <dbReference type="ChEBI" id="CHEBI:61717"/>
    </ligand>
    <ligandPart>
        <name>Fe</name>
        <dbReference type="ChEBI" id="CHEBI:18248"/>
    </ligandPart>
</feature>
<feature type="compositionally biased region" description="Acidic residues" evidence="8">
    <location>
        <begin position="35"/>
        <end position="45"/>
    </location>
</feature>
<feature type="binding site" description="axial binding residue" evidence="7">
    <location>
        <position position="62"/>
    </location>
    <ligand>
        <name>heme c</name>
        <dbReference type="ChEBI" id="CHEBI:61717"/>
    </ligand>
    <ligandPart>
        <name>Fe</name>
        <dbReference type="ChEBI" id="CHEBI:18248"/>
    </ligandPart>
</feature>
<comment type="PTM">
    <text evidence="6">Binds 1 heme c group covalently per subunit.</text>
</comment>
<keyword evidence="9" id="KW-1133">Transmembrane helix</keyword>
<evidence type="ECO:0000313" key="12">
    <source>
        <dbReference type="Proteomes" id="UP000660110"/>
    </source>
</evidence>
<dbReference type="PIRSF" id="PIRSF000025">
    <property type="entry name" value="Cytc_Bsub_c550"/>
    <property type="match status" value="1"/>
</dbReference>
<evidence type="ECO:0000256" key="9">
    <source>
        <dbReference type="SAM" id="Phobius"/>
    </source>
</evidence>
<proteinExistence type="predicted"/>
<evidence type="ECO:0000256" key="2">
    <source>
        <dbReference type="ARBA" id="ARBA00022617"/>
    </source>
</evidence>
<reference evidence="11" key="2">
    <citation type="submission" date="2020-09" db="EMBL/GenBank/DDBJ databases">
        <authorList>
            <person name="Sun Q."/>
            <person name="Zhou Y."/>
        </authorList>
    </citation>
    <scope>NUCLEOTIDE SEQUENCE</scope>
    <source>
        <strain evidence="11">CGMCC 1.12153</strain>
    </source>
</reference>
<comment type="caution">
    <text evidence="11">The sequence shown here is derived from an EMBL/GenBank/DDBJ whole genome shotgun (WGS) entry which is preliminary data.</text>
</comment>
<dbReference type="PANTHER" id="PTHR37823:SF4">
    <property type="entry name" value="MENAQUINOL-CYTOCHROME C REDUCTASE CYTOCHROME B_C SUBUNIT"/>
    <property type="match status" value="1"/>
</dbReference>
<feature type="transmembrane region" description="Helical" evidence="9">
    <location>
        <begin position="6"/>
        <end position="28"/>
    </location>
</feature>
<accession>A0A917B067</accession>
<organism evidence="11 12">
    <name type="scientific">Halobacillus andaensis</name>
    <dbReference type="NCBI Taxonomy" id="1176239"/>
    <lineage>
        <taxon>Bacteria</taxon>
        <taxon>Bacillati</taxon>
        <taxon>Bacillota</taxon>
        <taxon>Bacilli</taxon>
        <taxon>Bacillales</taxon>
        <taxon>Bacillaceae</taxon>
        <taxon>Halobacillus</taxon>
    </lineage>
</organism>
<keyword evidence="9" id="KW-0472">Membrane</keyword>
<evidence type="ECO:0000256" key="4">
    <source>
        <dbReference type="ARBA" id="ARBA00022982"/>
    </source>
</evidence>
<feature type="binding site" description="covalent" evidence="6">
    <location>
        <position position="58"/>
    </location>
    <ligand>
        <name>heme c</name>
        <dbReference type="ChEBI" id="CHEBI:61717"/>
    </ligand>
</feature>
<dbReference type="AlphaFoldDB" id="A0A917B067"/>
<evidence type="ECO:0000259" key="10">
    <source>
        <dbReference type="PROSITE" id="PS51007"/>
    </source>
</evidence>
<dbReference type="PROSITE" id="PS51007">
    <property type="entry name" value="CYTC"/>
    <property type="match status" value="1"/>
</dbReference>
<dbReference type="Proteomes" id="UP000660110">
    <property type="component" value="Unassembled WGS sequence"/>
</dbReference>
<evidence type="ECO:0000256" key="3">
    <source>
        <dbReference type="ARBA" id="ARBA00022723"/>
    </source>
</evidence>
<keyword evidence="12" id="KW-1185">Reference proteome</keyword>
<dbReference type="PANTHER" id="PTHR37823">
    <property type="entry name" value="CYTOCHROME C-553-LIKE"/>
    <property type="match status" value="1"/>
</dbReference>
<dbReference type="InterPro" id="IPR036909">
    <property type="entry name" value="Cyt_c-like_dom_sf"/>
</dbReference>
<evidence type="ECO:0000256" key="5">
    <source>
        <dbReference type="ARBA" id="ARBA00023004"/>
    </source>
</evidence>
<dbReference type="InterPro" id="IPR051811">
    <property type="entry name" value="Cytochrome_c550/c551-like"/>
</dbReference>
<sequence length="121" mass="12850">MRRNPVIPFALIAVLGILVMIVVSSVGINEREAIENAEDGEESEETAAGPEEMYEQQCSSCHGGDLEGQNGPSLQEVGSQYDAAEIQDIIENGKGDGAMPAGLYTGDDAATLAEWLAEEHQ</sequence>
<name>A0A917B067_HALAA</name>
<dbReference type="InterPro" id="IPR054780">
    <property type="entry name" value="Cytochro_C550_firm"/>
</dbReference>
<feature type="binding site" description="covalent" evidence="6">
    <location>
        <position position="61"/>
    </location>
    <ligand>
        <name>heme c</name>
        <dbReference type="ChEBI" id="CHEBI:61717"/>
    </ligand>
</feature>
<evidence type="ECO:0000256" key="1">
    <source>
        <dbReference type="ARBA" id="ARBA00022448"/>
    </source>
</evidence>
<dbReference type="GO" id="GO:0009055">
    <property type="term" value="F:electron transfer activity"/>
    <property type="evidence" value="ECO:0007669"/>
    <property type="project" value="InterPro"/>
</dbReference>
<keyword evidence="4" id="KW-0249">Electron transport</keyword>
<dbReference type="InterPro" id="IPR009056">
    <property type="entry name" value="Cyt_c-like_dom"/>
</dbReference>
<feature type="region of interest" description="Disordered" evidence="8">
    <location>
        <begin position="34"/>
        <end position="75"/>
    </location>
</feature>
<feature type="domain" description="Cytochrome c" evidence="10">
    <location>
        <begin position="45"/>
        <end position="120"/>
    </location>
</feature>
<keyword evidence="1" id="KW-0813">Transport</keyword>
<evidence type="ECO:0000256" key="7">
    <source>
        <dbReference type="PIRSR" id="PIRSR000025-2"/>
    </source>
</evidence>
<dbReference type="SUPFAM" id="SSF46626">
    <property type="entry name" value="Cytochrome c"/>
    <property type="match status" value="1"/>
</dbReference>
<dbReference type="EMBL" id="BMEL01000001">
    <property type="protein sequence ID" value="GGF07768.1"/>
    <property type="molecule type" value="Genomic_DNA"/>
</dbReference>
<dbReference type="NCBIfam" id="NF045773">
    <property type="entry name" value="cytochro_C550"/>
    <property type="match status" value="1"/>
</dbReference>
<dbReference type="RefSeq" id="WP_188375673.1">
    <property type="nucleotide sequence ID" value="NZ_BMEL01000001.1"/>
</dbReference>
<dbReference type="Gene3D" id="1.10.760.10">
    <property type="entry name" value="Cytochrome c-like domain"/>
    <property type="match status" value="1"/>
</dbReference>
<dbReference type="Pfam" id="PF13442">
    <property type="entry name" value="Cytochrome_CBB3"/>
    <property type="match status" value="1"/>
</dbReference>
<dbReference type="GO" id="GO:0016020">
    <property type="term" value="C:membrane"/>
    <property type="evidence" value="ECO:0007669"/>
    <property type="project" value="InterPro"/>
</dbReference>
<gene>
    <name evidence="11" type="primary">cccA</name>
    <name evidence="11" type="ORF">GCM10010954_02770</name>
</gene>
<evidence type="ECO:0000256" key="8">
    <source>
        <dbReference type="SAM" id="MobiDB-lite"/>
    </source>
</evidence>
<evidence type="ECO:0000313" key="11">
    <source>
        <dbReference type="EMBL" id="GGF07768.1"/>
    </source>
</evidence>
<keyword evidence="9" id="KW-0812">Transmembrane</keyword>
<keyword evidence="2 6" id="KW-0349">Heme</keyword>
<protein>
    <submittedName>
        <fullName evidence="11">Cytochrome c</fullName>
    </submittedName>
</protein>
<dbReference type="GO" id="GO:0020037">
    <property type="term" value="F:heme binding"/>
    <property type="evidence" value="ECO:0007669"/>
    <property type="project" value="InterPro"/>
</dbReference>
<dbReference type="GO" id="GO:0005506">
    <property type="term" value="F:iron ion binding"/>
    <property type="evidence" value="ECO:0007669"/>
    <property type="project" value="InterPro"/>
</dbReference>
<evidence type="ECO:0000256" key="6">
    <source>
        <dbReference type="PIRSR" id="PIRSR000025-1"/>
    </source>
</evidence>
<keyword evidence="3 7" id="KW-0479">Metal-binding</keyword>
<keyword evidence="5 7" id="KW-0408">Iron</keyword>
<dbReference type="InterPro" id="IPR012218">
    <property type="entry name" value="Cyt_c_BACSU-c550-type"/>
</dbReference>